<dbReference type="PANTHER" id="PTHR24356">
    <property type="entry name" value="SERINE/THREONINE-PROTEIN KINASE"/>
    <property type="match status" value="1"/>
</dbReference>
<dbReference type="Gene3D" id="1.10.510.10">
    <property type="entry name" value="Transferase(Phosphotransferase) domain 1"/>
    <property type="match status" value="1"/>
</dbReference>
<keyword evidence="3" id="KW-0723">Serine/threonine-protein kinase</keyword>
<dbReference type="PROSITE" id="PS50011">
    <property type="entry name" value="PROTEIN_KINASE_DOM"/>
    <property type="match status" value="1"/>
</dbReference>
<dbReference type="Proteomes" id="UP000324800">
    <property type="component" value="Unassembled WGS sequence"/>
</dbReference>
<dbReference type="PROSITE" id="PS00108">
    <property type="entry name" value="PROTEIN_KINASE_ST"/>
    <property type="match status" value="1"/>
</dbReference>
<dbReference type="InterPro" id="IPR050236">
    <property type="entry name" value="Ser_Thr_kinase_AGC"/>
</dbReference>
<organism evidence="14 15">
    <name type="scientific">Streblomastix strix</name>
    <dbReference type="NCBI Taxonomy" id="222440"/>
    <lineage>
        <taxon>Eukaryota</taxon>
        <taxon>Metamonada</taxon>
        <taxon>Preaxostyla</taxon>
        <taxon>Oxymonadida</taxon>
        <taxon>Streblomastigidae</taxon>
        <taxon>Streblomastix</taxon>
    </lineage>
</organism>
<dbReference type="OrthoDB" id="10252171at2759"/>
<dbReference type="Pfam" id="PF07653">
    <property type="entry name" value="SH3_2"/>
    <property type="match status" value="1"/>
</dbReference>
<keyword evidence="6 14" id="KW-0418">Kinase</keyword>
<reference evidence="14 15" key="1">
    <citation type="submission" date="2019-03" db="EMBL/GenBank/DDBJ databases">
        <title>Single cell metagenomics reveals metabolic interactions within the superorganism composed of flagellate Streblomastix strix and complex community of Bacteroidetes bacteria on its surface.</title>
        <authorList>
            <person name="Treitli S.C."/>
            <person name="Kolisko M."/>
            <person name="Husnik F."/>
            <person name="Keeling P."/>
            <person name="Hampl V."/>
        </authorList>
    </citation>
    <scope>NUCLEOTIDE SEQUENCE [LARGE SCALE GENOMIC DNA]</scope>
    <source>
        <strain evidence="14">ST1C</strain>
    </source>
</reference>
<sequence>MSVQTELFEVVVDYAGKEGDAQFLSVSKGDIVRVTVKDADYYTVEKGGLRGKVPKNCLLEYSSSINQTPNSSQSLQSSGLLTSPTNSSGLSSSSSSSIAQQNTLAQSQSNVDMYNNIQLSPESTYQMIGIIDDLNIEYKYEDFEVINALKGGAFGRILLVRHKKSGLLYIMKRVQYVNVNEKAVADEEINHLRFAQSKYTVKLIGTFIFDVDICILQEYCSGGNLRQLIEKMKLWTPLERKIRSQIYMYQLLSGLNFIHSINLAHRDLKPENIFIDKYENIKIADFGLALEMRQDMSYIPVAGTKYYLPPEAFTQDKMTQLSDIWAMGVIIIEMFTGIHPFICQTEEETINKIKKCDLKPFPDYIDEELKKVLLNMVDVDADKRKNASEILKMEFMQLQSSIEKLNDSKREKEKQ</sequence>
<dbReference type="Gene3D" id="3.30.200.20">
    <property type="entry name" value="Phosphorylase Kinase, domain 1"/>
    <property type="match status" value="1"/>
</dbReference>
<dbReference type="PANTHER" id="PTHR24356:SF1">
    <property type="entry name" value="SERINE_THREONINE-PROTEIN KINASE GREATWALL"/>
    <property type="match status" value="1"/>
</dbReference>
<evidence type="ECO:0000256" key="4">
    <source>
        <dbReference type="ARBA" id="ARBA00022679"/>
    </source>
</evidence>
<feature type="non-terminal residue" evidence="14">
    <location>
        <position position="415"/>
    </location>
</feature>
<name>A0A5J4VJ92_9EUKA</name>
<dbReference type="PROSITE" id="PS50002">
    <property type="entry name" value="SH3"/>
    <property type="match status" value="1"/>
</dbReference>
<evidence type="ECO:0000313" key="15">
    <source>
        <dbReference type="Proteomes" id="UP000324800"/>
    </source>
</evidence>
<feature type="domain" description="Protein kinase" evidence="13">
    <location>
        <begin position="143"/>
        <end position="396"/>
    </location>
</feature>
<dbReference type="SMART" id="SM00220">
    <property type="entry name" value="S_TKc"/>
    <property type="match status" value="1"/>
</dbReference>
<dbReference type="InterPro" id="IPR036028">
    <property type="entry name" value="SH3-like_dom_sf"/>
</dbReference>
<evidence type="ECO:0000259" key="13">
    <source>
        <dbReference type="PROSITE" id="PS50011"/>
    </source>
</evidence>
<evidence type="ECO:0000256" key="3">
    <source>
        <dbReference type="ARBA" id="ARBA00022527"/>
    </source>
</evidence>
<keyword evidence="4" id="KW-0808">Transferase</keyword>
<evidence type="ECO:0000256" key="9">
    <source>
        <dbReference type="ARBA" id="ARBA00048679"/>
    </source>
</evidence>
<dbReference type="EMBL" id="SNRW01006650">
    <property type="protein sequence ID" value="KAA6382672.1"/>
    <property type="molecule type" value="Genomic_DNA"/>
</dbReference>
<evidence type="ECO:0000256" key="11">
    <source>
        <dbReference type="SAM" id="MobiDB-lite"/>
    </source>
</evidence>
<evidence type="ECO:0000256" key="6">
    <source>
        <dbReference type="ARBA" id="ARBA00022777"/>
    </source>
</evidence>
<dbReference type="AlphaFoldDB" id="A0A5J4VJ92"/>
<evidence type="ECO:0000256" key="7">
    <source>
        <dbReference type="ARBA" id="ARBA00022840"/>
    </source>
</evidence>
<dbReference type="EC" id="2.7.11.1" evidence="1"/>
<dbReference type="InterPro" id="IPR011009">
    <property type="entry name" value="Kinase-like_dom_sf"/>
</dbReference>
<evidence type="ECO:0000256" key="1">
    <source>
        <dbReference type="ARBA" id="ARBA00012513"/>
    </source>
</evidence>
<proteinExistence type="predicted"/>
<dbReference type="Pfam" id="PF00069">
    <property type="entry name" value="Pkinase"/>
    <property type="match status" value="1"/>
</dbReference>
<comment type="catalytic activity">
    <reaction evidence="8">
        <text>L-threonyl-[protein] + ATP = O-phospho-L-threonyl-[protein] + ADP + H(+)</text>
        <dbReference type="Rhea" id="RHEA:46608"/>
        <dbReference type="Rhea" id="RHEA-COMP:11060"/>
        <dbReference type="Rhea" id="RHEA-COMP:11605"/>
        <dbReference type="ChEBI" id="CHEBI:15378"/>
        <dbReference type="ChEBI" id="CHEBI:30013"/>
        <dbReference type="ChEBI" id="CHEBI:30616"/>
        <dbReference type="ChEBI" id="CHEBI:61977"/>
        <dbReference type="ChEBI" id="CHEBI:456216"/>
        <dbReference type="EC" id="2.7.11.1"/>
    </reaction>
</comment>
<keyword evidence="2 10" id="KW-0728">SH3 domain</keyword>
<comment type="catalytic activity">
    <reaction evidence="9">
        <text>L-seryl-[protein] + ATP = O-phospho-L-seryl-[protein] + ADP + H(+)</text>
        <dbReference type="Rhea" id="RHEA:17989"/>
        <dbReference type="Rhea" id="RHEA-COMP:9863"/>
        <dbReference type="Rhea" id="RHEA-COMP:11604"/>
        <dbReference type="ChEBI" id="CHEBI:15378"/>
        <dbReference type="ChEBI" id="CHEBI:29999"/>
        <dbReference type="ChEBI" id="CHEBI:30616"/>
        <dbReference type="ChEBI" id="CHEBI:83421"/>
        <dbReference type="ChEBI" id="CHEBI:456216"/>
        <dbReference type="EC" id="2.7.11.1"/>
    </reaction>
</comment>
<accession>A0A5J4VJ92</accession>
<evidence type="ECO:0000256" key="2">
    <source>
        <dbReference type="ARBA" id="ARBA00022443"/>
    </source>
</evidence>
<keyword evidence="5" id="KW-0547">Nucleotide-binding</keyword>
<dbReference type="SUPFAM" id="SSF50044">
    <property type="entry name" value="SH3-domain"/>
    <property type="match status" value="1"/>
</dbReference>
<dbReference type="SUPFAM" id="SSF56112">
    <property type="entry name" value="Protein kinase-like (PK-like)"/>
    <property type="match status" value="1"/>
</dbReference>
<evidence type="ECO:0000256" key="8">
    <source>
        <dbReference type="ARBA" id="ARBA00047899"/>
    </source>
</evidence>
<evidence type="ECO:0000256" key="5">
    <source>
        <dbReference type="ARBA" id="ARBA00022741"/>
    </source>
</evidence>
<evidence type="ECO:0000313" key="14">
    <source>
        <dbReference type="EMBL" id="KAA6382672.1"/>
    </source>
</evidence>
<dbReference type="InterPro" id="IPR001452">
    <property type="entry name" value="SH3_domain"/>
</dbReference>
<dbReference type="InterPro" id="IPR008271">
    <property type="entry name" value="Ser/Thr_kinase_AS"/>
</dbReference>
<dbReference type="Gene3D" id="2.30.30.40">
    <property type="entry name" value="SH3 Domains"/>
    <property type="match status" value="1"/>
</dbReference>
<evidence type="ECO:0000256" key="10">
    <source>
        <dbReference type="PROSITE-ProRule" id="PRU00192"/>
    </source>
</evidence>
<comment type="caution">
    <text evidence="14">The sequence shown here is derived from an EMBL/GenBank/DDBJ whole genome shotgun (WGS) entry which is preliminary data.</text>
</comment>
<dbReference type="InterPro" id="IPR000719">
    <property type="entry name" value="Prot_kinase_dom"/>
</dbReference>
<protein>
    <recommendedName>
        <fullName evidence="1">non-specific serine/threonine protein kinase</fullName>
        <ecNumber evidence="1">2.7.11.1</ecNumber>
    </recommendedName>
</protein>
<dbReference type="GO" id="GO:0005524">
    <property type="term" value="F:ATP binding"/>
    <property type="evidence" value="ECO:0007669"/>
    <property type="project" value="UniProtKB-KW"/>
</dbReference>
<gene>
    <name evidence="14" type="ORF">EZS28_021802</name>
</gene>
<feature type="domain" description="SH3" evidence="12">
    <location>
        <begin position="3"/>
        <end position="63"/>
    </location>
</feature>
<dbReference type="GO" id="GO:0004674">
    <property type="term" value="F:protein serine/threonine kinase activity"/>
    <property type="evidence" value="ECO:0007669"/>
    <property type="project" value="UniProtKB-KW"/>
</dbReference>
<evidence type="ECO:0000259" key="12">
    <source>
        <dbReference type="PROSITE" id="PS50002"/>
    </source>
</evidence>
<keyword evidence="7" id="KW-0067">ATP-binding</keyword>
<dbReference type="SMART" id="SM00326">
    <property type="entry name" value="SH3"/>
    <property type="match status" value="1"/>
</dbReference>
<feature type="region of interest" description="Disordered" evidence="11">
    <location>
        <begin position="67"/>
        <end position="95"/>
    </location>
</feature>